<reference evidence="2" key="1">
    <citation type="submission" date="2022-10" db="EMBL/GenBank/DDBJ databases">
        <title>Chryseobacterium sp. nov., a novel bacterial species.</title>
        <authorList>
            <person name="Cao Y."/>
        </authorList>
    </citation>
    <scope>NUCLEOTIDE SEQUENCE</scope>
    <source>
        <strain evidence="2">CCTCC AB2015118</strain>
    </source>
</reference>
<dbReference type="EMBL" id="JAOVZW010000001">
    <property type="protein sequence ID" value="MCX8522471.1"/>
    <property type="molecule type" value="Genomic_DNA"/>
</dbReference>
<dbReference type="InterPro" id="IPR046551">
    <property type="entry name" value="DUF6705"/>
</dbReference>
<proteinExistence type="predicted"/>
<comment type="caution">
    <text evidence="2">The sequence shown here is derived from an EMBL/GenBank/DDBJ whole genome shotgun (WGS) entry which is preliminary data.</text>
</comment>
<dbReference type="RefSeq" id="WP_267263799.1">
    <property type="nucleotide sequence ID" value="NZ_JAOVZW010000001.1"/>
</dbReference>
<dbReference type="Pfam" id="PF20448">
    <property type="entry name" value="DUF6705"/>
    <property type="match status" value="1"/>
</dbReference>
<dbReference type="PROSITE" id="PS51257">
    <property type="entry name" value="PROKAR_LIPOPROTEIN"/>
    <property type="match status" value="1"/>
</dbReference>
<organism evidence="2 3">
    <name type="scientific">Chryseobacterium formosus</name>
    <dbReference type="NCBI Taxonomy" id="1537363"/>
    <lineage>
        <taxon>Bacteria</taxon>
        <taxon>Pseudomonadati</taxon>
        <taxon>Bacteroidota</taxon>
        <taxon>Flavobacteriia</taxon>
        <taxon>Flavobacteriales</taxon>
        <taxon>Weeksellaceae</taxon>
        <taxon>Chryseobacterium group</taxon>
        <taxon>Chryseobacterium</taxon>
    </lineage>
</organism>
<accession>A0ABT3XK04</accession>
<sequence length="187" mass="21567">MKNTFLIFVLFVTIFSCNAQILPLRTYDQIPSNSYVKDLDNELPQYEGTWKGVWNGKTFSLTLKKITRQFTHLENNPYHMDVLIGKFKVTNSNGQVLFDNTTVSDDNAKIEGGKIFSSLSTKYSLKYFDSDICDMIGIIMISFTNYTKTEMKFTFSDWTDIITPDCPYYNANPFPQPLPKNIILTKQ</sequence>
<keyword evidence="3" id="KW-1185">Reference proteome</keyword>
<name>A0ABT3XK04_9FLAO</name>
<evidence type="ECO:0000313" key="2">
    <source>
        <dbReference type="EMBL" id="MCX8522471.1"/>
    </source>
</evidence>
<evidence type="ECO:0000259" key="1">
    <source>
        <dbReference type="Pfam" id="PF20448"/>
    </source>
</evidence>
<protein>
    <recommendedName>
        <fullName evidence="1">DUF6705 domain-containing protein</fullName>
    </recommendedName>
</protein>
<gene>
    <name evidence="2" type="ORF">OF897_00850</name>
</gene>
<feature type="domain" description="DUF6705" evidence="1">
    <location>
        <begin position="1"/>
        <end position="187"/>
    </location>
</feature>
<evidence type="ECO:0000313" key="3">
    <source>
        <dbReference type="Proteomes" id="UP001073122"/>
    </source>
</evidence>
<dbReference type="Proteomes" id="UP001073122">
    <property type="component" value="Unassembled WGS sequence"/>
</dbReference>